<feature type="transmembrane region" description="Helical" evidence="1">
    <location>
        <begin position="262"/>
        <end position="280"/>
    </location>
</feature>
<keyword evidence="1" id="KW-0812">Transmembrane</keyword>
<feature type="transmembrane region" description="Helical" evidence="1">
    <location>
        <begin position="65"/>
        <end position="85"/>
    </location>
</feature>
<dbReference type="Proteomes" id="UP000786693">
    <property type="component" value="Unassembled WGS sequence"/>
</dbReference>
<accession>A0ABQ4NM71</accession>
<protein>
    <submittedName>
        <fullName evidence="3">Membrane protein</fullName>
    </submittedName>
</protein>
<proteinExistence type="predicted"/>
<reference evidence="3 4" key="1">
    <citation type="submission" date="2021-05" db="EMBL/GenBank/DDBJ databases">
        <title>Bacteria Genome sequencing.</title>
        <authorList>
            <person name="Takabe Y."/>
            <person name="Nakajima Y."/>
            <person name="Suzuki S."/>
            <person name="Shiozaki T."/>
        </authorList>
    </citation>
    <scope>NUCLEOTIDE SEQUENCE [LARGE SCALE GENOMIC DNA]</scope>
    <source>
        <strain evidence="3 4">AI_62</strain>
    </source>
</reference>
<dbReference type="PANTHER" id="PTHR22911:SF76">
    <property type="entry name" value="EAMA DOMAIN-CONTAINING PROTEIN"/>
    <property type="match status" value="1"/>
</dbReference>
<evidence type="ECO:0000256" key="1">
    <source>
        <dbReference type="SAM" id="Phobius"/>
    </source>
</evidence>
<gene>
    <name evidence="3" type="ORF">JANAI62_21170</name>
</gene>
<feature type="transmembrane region" description="Helical" evidence="1">
    <location>
        <begin position="33"/>
        <end position="53"/>
    </location>
</feature>
<dbReference type="PANTHER" id="PTHR22911">
    <property type="entry name" value="ACYL-MALONYL CONDENSING ENZYME-RELATED"/>
    <property type="match status" value="1"/>
</dbReference>
<feature type="transmembrane region" description="Helical" evidence="1">
    <location>
        <begin position="91"/>
        <end position="109"/>
    </location>
</feature>
<organism evidence="3 4">
    <name type="scientific">Jannaschia pagri</name>
    <dbReference type="NCBI Taxonomy" id="2829797"/>
    <lineage>
        <taxon>Bacteria</taxon>
        <taxon>Pseudomonadati</taxon>
        <taxon>Pseudomonadota</taxon>
        <taxon>Alphaproteobacteria</taxon>
        <taxon>Rhodobacterales</taxon>
        <taxon>Roseobacteraceae</taxon>
        <taxon>Jannaschia</taxon>
    </lineage>
</organism>
<comment type="caution">
    <text evidence="3">The sequence shown here is derived from an EMBL/GenBank/DDBJ whole genome shotgun (WGS) entry which is preliminary data.</text>
</comment>
<dbReference type="InterPro" id="IPR000620">
    <property type="entry name" value="EamA_dom"/>
</dbReference>
<feature type="transmembrane region" description="Helical" evidence="1">
    <location>
        <begin position="179"/>
        <end position="197"/>
    </location>
</feature>
<keyword evidence="1" id="KW-0472">Membrane</keyword>
<feature type="transmembrane region" description="Helical" evidence="1">
    <location>
        <begin position="209"/>
        <end position="228"/>
    </location>
</feature>
<dbReference type="InterPro" id="IPR037185">
    <property type="entry name" value="EmrE-like"/>
</dbReference>
<evidence type="ECO:0000259" key="2">
    <source>
        <dbReference type="Pfam" id="PF00892"/>
    </source>
</evidence>
<feature type="transmembrane region" description="Helical" evidence="1">
    <location>
        <begin position="121"/>
        <end position="142"/>
    </location>
</feature>
<sequence length="290" mass="29773">MTTRRATVAAFGAILLWALLAWFTTLSGDVPPLQLLAMCFALGGGAGAALTLWRGGVAAWRQPIRVWIVGVGGLFGYHLLYVLALRSADPVAASLIAYLWPLLIVLGATRVSGQALRWHHLVGAAAGAIGAALVVTGGRGVQVETSQIAGYALALAAACVWASYSLLSRRMAEVPTDAVSGFCLGTAMLSGLAHLALEVPVMPSATEWLAILGLGFGPVGLAFFLWDLGMKRGDMAVLGAASYAAPLLSTLILVAVGRAEASWTLALACILITGGAALAARDMLGARPAA</sequence>
<feature type="transmembrane region" description="Helical" evidence="1">
    <location>
        <begin position="235"/>
        <end position="256"/>
    </location>
</feature>
<name>A0ABQ4NM71_9RHOB</name>
<dbReference type="SUPFAM" id="SSF103481">
    <property type="entry name" value="Multidrug resistance efflux transporter EmrE"/>
    <property type="match status" value="2"/>
</dbReference>
<dbReference type="Pfam" id="PF00892">
    <property type="entry name" value="EamA"/>
    <property type="match status" value="2"/>
</dbReference>
<feature type="domain" description="EamA" evidence="2">
    <location>
        <begin position="149"/>
        <end position="279"/>
    </location>
</feature>
<dbReference type="RefSeq" id="WP_220748981.1">
    <property type="nucleotide sequence ID" value="NZ_BPFH01000003.1"/>
</dbReference>
<keyword evidence="1" id="KW-1133">Transmembrane helix</keyword>
<evidence type="ECO:0000313" key="3">
    <source>
        <dbReference type="EMBL" id="GIT95494.1"/>
    </source>
</evidence>
<feature type="domain" description="EamA" evidence="2">
    <location>
        <begin position="8"/>
        <end position="135"/>
    </location>
</feature>
<evidence type="ECO:0000313" key="4">
    <source>
        <dbReference type="Proteomes" id="UP000786693"/>
    </source>
</evidence>
<feature type="transmembrane region" description="Helical" evidence="1">
    <location>
        <begin position="148"/>
        <end position="167"/>
    </location>
</feature>
<dbReference type="EMBL" id="BPFH01000003">
    <property type="protein sequence ID" value="GIT95494.1"/>
    <property type="molecule type" value="Genomic_DNA"/>
</dbReference>
<keyword evidence="4" id="KW-1185">Reference proteome</keyword>